<proteinExistence type="inferred from homology"/>
<accession>A0ABV2WT55</accession>
<dbReference type="InterPro" id="IPR023985">
    <property type="entry name" value="SDR_subfam_1"/>
</dbReference>
<dbReference type="GeneID" id="96247116"/>
<dbReference type="PROSITE" id="PS00061">
    <property type="entry name" value="ADH_SHORT"/>
    <property type="match status" value="1"/>
</dbReference>
<dbReference type="Pfam" id="PF00106">
    <property type="entry name" value="adh_short"/>
    <property type="match status" value="1"/>
</dbReference>
<evidence type="ECO:0000313" key="5">
    <source>
        <dbReference type="EMBL" id="MEU1954070.1"/>
    </source>
</evidence>
<gene>
    <name evidence="5" type="ORF">ABZ510_19675</name>
</gene>
<evidence type="ECO:0000256" key="2">
    <source>
        <dbReference type="ARBA" id="ARBA00023002"/>
    </source>
</evidence>
<comment type="caution">
    <text evidence="5">The sequence shown here is derived from an EMBL/GenBank/DDBJ whole genome shotgun (WGS) entry which is preliminary data.</text>
</comment>
<keyword evidence="2" id="KW-0560">Oxidoreductase</keyword>
<protein>
    <submittedName>
        <fullName evidence="5">Mycofactocin-coupled SDR family oxidoreductase</fullName>
    </submittedName>
</protein>
<dbReference type="SUPFAM" id="SSF51735">
    <property type="entry name" value="NAD(P)-binding Rossmann-fold domains"/>
    <property type="match status" value="1"/>
</dbReference>
<dbReference type="PANTHER" id="PTHR42760:SF133">
    <property type="entry name" value="3-OXOACYL-[ACYL-CARRIER-PROTEIN] REDUCTASE"/>
    <property type="match status" value="1"/>
</dbReference>
<evidence type="ECO:0000313" key="6">
    <source>
        <dbReference type="Proteomes" id="UP001550628"/>
    </source>
</evidence>
<evidence type="ECO:0000256" key="1">
    <source>
        <dbReference type="ARBA" id="ARBA00006484"/>
    </source>
</evidence>
<reference evidence="5 6" key="1">
    <citation type="submission" date="2024-06" db="EMBL/GenBank/DDBJ databases">
        <title>The Natural Products Discovery Center: Release of the First 8490 Sequenced Strains for Exploring Actinobacteria Biosynthetic Diversity.</title>
        <authorList>
            <person name="Kalkreuter E."/>
            <person name="Kautsar S.A."/>
            <person name="Yang D."/>
            <person name="Bader C.D."/>
            <person name="Teijaro C.N."/>
            <person name="Fluegel L."/>
            <person name="Davis C.M."/>
            <person name="Simpson J.R."/>
            <person name="Lauterbach L."/>
            <person name="Steele A.D."/>
            <person name="Gui C."/>
            <person name="Meng S."/>
            <person name="Li G."/>
            <person name="Viehrig K."/>
            <person name="Ye F."/>
            <person name="Su P."/>
            <person name="Kiefer A.F."/>
            <person name="Nichols A."/>
            <person name="Cepeda A.J."/>
            <person name="Yan W."/>
            <person name="Fan B."/>
            <person name="Jiang Y."/>
            <person name="Adhikari A."/>
            <person name="Zheng C.-J."/>
            <person name="Schuster L."/>
            <person name="Cowan T.M."/>
            <person name="Smanski M.J."/>
            <person name="Chevrette M.G."/>
            <person name="De Carvalho L.P.S."/>
            <person name="Shen B."/>
        </authorList>
    </citation>
    <scope>NUCLEOTIDE SEQUENCE [LARGE SCALE GENOMIC DNA]</scope>
    <source>
        <strain evidence="5 6">NPDC019708</strain>
    </source>
</reference>
<dbReference type="PRINTS" id="PR00080">
    <property type="entry name" value="SDRFAMILY"/>
</dbReference>
<comment type="similarity">
    <text evidence="1 4">Belongs to the short-chain dehydrogenases/reductases (SDR) family.</text>
</comment>
<keyword evidence="3" id="KW-0520">NAD</keyword>
<evidence type="ECO:0000256" key="3">
    <source>
        <dbReference type="ARBA" id="ARBA00023027"/>
    </source>
</evidence>
<dbReference type="RefSeq" id="WP_030525101.1">
    <property type="nucleotide sequence ID" value="NZ_JBEXYG010000001.1"/>
</dbReference>
<dbReference type="InterPro" id="IPR020904">
    <property type="entry name" value="Sc_DH/Rdtase_CS"/>
</dbReference>
<keyword evidence="6" id="KW-1185">Reference proteome</keyword>
<dbReference type="PANTHER" id="PTHR42760">
    <property type="entry name" value="SHORT-CHAIN DEHYDROGENASES/REDUCTASES FAMILY MEMBER"/>
    <property type="match status" value="1"/>
</dbReference>
<dbReference type="Proteomes" id="UP001550628">
    <property type="component" value="Unassembled WGS sequence"/>
</dbReference>
<dbReference type="NCBIfam" id="TIGR03971">
    <property type="entry name" value="SDR_subfam_1"/>
    <property type="match status" value="1"/>
</dbReference>
<organism evidence="5 6">
    <name type="scientific">Nocardia rhamnosiphila</name>
    <dbReference type="NCBI Taxonomy" id="426716"/>
    <lineage>
        <taxon>Bacteria</taxon>
        <taxon>Bacillati</taxon>
        <taxon>Actinomycetota</taxon>
        <taxon>Actinomycetes</taxon>
        <taxon>Mycobacteriales</taxon>
        <taxon>Nocardiaceae</taxon>
        <taxon>Nocardia</taxon>
    </lineage>
</organism>
<dbReference type="EMBL" id="JBEYBF010000013">
    <property type="protein sequence ID" value="MEU1954070.1"/>
    <property type="molecule type" value="Genomic_DNA"/>
</dbReference>
<name>A0ABV2WT55_9NOCA</name>
<dbReference type="InterPro" id="IPR036291">
    <property type="entry name" value="NAD(P)-bd_dom_sf"/>
</dbReference>
<dbReference type="PRINTS" id="PR00081">
    <property type="entry name" value="GDHRDH"/>
</dbReference>
<dbReference type="Gene3D" id="3.40.50.720">
    <property type="entry name" value="NAD(P)-binding Rossmann-like Domain"/>
    <property type="match status" value="1"/>
</dbReference>
<sequence length="280" mass="29124">MSQEFQGRVALVTGAARGQGRAHALAFAERGADIVLCDRCEDSAALDYPLGTRADLAHTAELVTALGRRCVSVRADTADRAAMDALVRRAEDELGSVDIAVANAGVTGVAPIGEHTTELWHEVIGSNLTGVFNTLAAVTPGMIARKYGRIITTSSMMGRGASPAMASYVASKWGVIGLTKSLAMELAPHGITVNSVAPGNIATPMVQNDAMYRRFRPDLADPAWEDVAPVLAGLTHLLPVAALEPEEVSRVVLFLAAEASAHLTGMVFPVDAGAGAKGNA</sequence>
<evidence type="ECO:0000256" key="4">
    <source>
        <dbReference type="RuleBase" id="RU000363"/>
    </source>
</evidence>
<dbReference type="InterPro" id="IPR002347">
    <property type="entry name" value="SDR_fam"/>
</dbReference>